<reference evidence="5 6" key="1">
    <citation type="submission" date="2019-10" db="EMBL/GenBank/DDBJ databases">
        <title>Genome sequence of Phaeocystidibacter marisrubri JCM30614 (type strain).</title>
        <authorList>
            <person name="Bowman J.P."/>
        </authorList>
    </citation>
    <scope>NUCLEOTIDE SEQUENCE [LARGE SCALE GENOMIC DNA]</scope>
    <source>
        <strain evidence="5 6">JCM 30614</strain>
    </source>
</reference>
<protein>
    <submittedName>
        <fullName evidence="5">T9SS type A sorting domain-containing protein</fullName>
    </submittedName>
</protein>
<comment type="caution">
    <text evidence="5">The sequence shown here is derived from an EMBL/GenBank/DDBJ whole genome shotgun (WGS) entry which is preliminary data.</text>
</comment>
<feature type="chain" id="PRO_5027089166" evidence="3">
    <location>
        <begin position="27"/>
        <end position="702"/>
    </location>
</feature>
<sequence length="702" mass="77226">MFRLAQTMKKYYAVLLSGLLAIPAFGQVHVESSTFSISRQNDFVPREVEPGFNANIYSLEAPDAMSWRAQLNEVKRAAAEAYPAAETTPVEQFKNVPTPGIEWTSKMYRVFTTIGTTGPLYGGIPNDNTLAFSKDGIMLAAVNSMLWAYDTKNDTVHIVNSFIGLDAVGPDAGNDRGFDPKLMYDEEADRFVLVFLKNNTAATSKIAVCFSSTNDPNDPWYTYILPGNPLNNNRWTDFPAISMTEDHLFITGNLIIPNVSWQVGFDGSIIWQLDKQAGFNGDTVMPNRLYHDIKFGTKYIRNLHPVKGYNGDIDTAFFLSNRNFDMQNDSIFILSVRSDITGTEDLSIDVAKSDINYGVPPNGQQQDTDPNDPTDGLQTNDGRVLGAIQMSDGSIQFVSNTRNFTTGRSSIYHGTIVDPAGQPSITAQLISDPQLDFGYPNIAWSGNEECDHEVIIGFNHTSATDFAGVSAVYYSNDGQYSDVLRIKEGEGVVKRLAGGDRWGDYFGIQHDFAHPGNVYVAGFYGTSDNSNSAFFAQLTSPDSSKLSVNLVHTSSPQKCNQYLDAQVSGGVQPYSYWWNGVAGNNTYTSCGMDTIQLMVSDARGCETTLDYVVPFNIPNNTMTYPNPTTGFIGVVFNAQNAGEVVVQLSDMTGKQVWVVTEQAISTGKHYLEFDLAPVASGVYILNILQGDESIYTERIIKN</sequence>
<dbReference type="EMBL" id="WBVQ01000001">
    <property type="protein sequence ID" value="KAB2817545.1"/>
    <property type="molecule type" value="Genomic_DNA"/>
</dbReference>
<dbReference type="OrthoDB" id="1465676at2"/>
<keyword evidence="6" id="KW-1185">Reference proteome</keyword>
<feature type="domain" description="Secretion system C-terminal sorting" evidence="4">
    <location>
        <begin position="624"/>
        <end position="699"/>
    </location>
</feature>
<proteinExistence type="predicted"/>
<evidence type="ECO:0000313" key="5">
    <source>
        <dbReference type="EMBL" id="KAB2817545.1"/>
    </source>
</evidence>
<organism evidence="5 6">
    <name type="scientific">Phaeocystidibacter marisrubri</name>
    <dbReference type="NCBI Taxonomy" id="1577780"/>
    <lineage>
        <taxon>Bacteria</taxon>
        <taxon>Pseudomonadati</taxon>
        <taxon>Bacteroidota</taxon>
        <taxon>Flavobacteriia</taxon>
        <taxon>Flavobacteriales</taxon>
        <taxon>Phaeocystidibacteraceae</taxon>
        <taxon>Phaeocystidibacter</taxon>
    </lineage>
</organism>
<feature type="signal peptide" evidence="3">
    <location>
        <begin position="1"/>
        <end position="26"/>
    </location>
</feature>
<accession>A0A6L3ZJG2</accession>
<evidence type="ECO:0000313" key="6">
    <source>
        <dbReference type="Proteomes" id="UP000484164"/>
    </source>
</evidence>
<keyword evidence="1 3" id="KW-0732">Signal</keyword>
<dbReference type="Proteomes" id="UP000484164">
    <property type="component" value="Unassembled WGS sequence"/>
</dbReference>
<feature type="compositionally biased region" description="Low complexity" evidence="2">
    <location>
        <begin position="360"/>
        <end position="376"/>
    </location>
</feature>
<feature type="region of interest" description="Disordered" evidence="2">
    <location>
        <begin position="357"/>
        <end position="381"/>
    </location>
</feature>
<name>A0A6L3ZJG2_9FLAO</name>
<dbReference type="AlphaFoldDB" id="A0A6L3ZJG2"/>
<dbReference type="Pfam" id="PF18962">
    <property type="entry name" value="Por_Secre_tail"/>
    <property type="match status" value="1"/>
</dbReference>
<evidence type="ECO:0000256" key="2">
    <source>
        <dbReference type="SAM" id="MobiDB-lite"/>
    </source>
</evidence>
<dbReference type="InterPro" id="IPR026444">
    <property type="entry name" value="Secre_tail"/>
</dbReference>
<evidence type="ECO:0000256" key="3">
    <source>
        <dbReference type="SAM" id="SignalP"/>
    </source>
</evidence>
<evidence type="ECO:0000256" key="1">
    <source>
        <dbReference type="ARBA" id="ARBA00022729"/>
    </source>
</evidence>
<gene>
    <name evidence="5" type="ORF">F8C82_03865</name>
</gene>
<dbReference type="NCBIfam" id="TIGR04183">
    <property type="entry name" value="Por_Secre_tail"/>
    <property type="match status" value="1"/>
</dbReference>
<evidence type="ECO:0000259" key="4">
    <source>
        <dbReference type="Pfam" id="PF18962"/>
    </source>
</evidence>